<gene>
    <name evidence="1" type="ORF">ASPTUDRAFT_892875</name>
</gene>
<keyword evidence="2" id="KW-1185">Reference proteome</keyword>
<dbReference type="VEuPathDB" id="FungiDB:ASPTUDRAFT_892875"/>
<evidence type="ECO:0000313" key="2">
    <source>
        <dbReference type="Proteomes" id="UP000184304"/>
    </source>
</evidence>
<name>A0A1L9MRN3_ASPTC</name>
<dbReference type="EMBL" id="KV878208">
    <property type="protein sequence ID" value="OJI79708.1"/>
    <property type="molecule type" value="Genomic_DNA"/>
</dbReference>
<dbReference type="AlphaFoldDB" id="A0A1L9MRN3"/>
<reference evidence="2" key="1">
    <citation type="journal article" date="2017" name="Genome Biol.">
        <title>Comparative genomics reveals high biological diversity and specific adaptations in the industrially and medically important fungal genus Aspergillus.</title>
        <authorList>
            <person name="de Vries R.P."/>
            <person name="Riley R."/>
            <person name="Wiebenga A."/>
            <person name="Aguilar-Osorio G."/>
            <person name="Amillis S."/>
            <person name="Uchima C.A."/>
            <person name="Anderluh G."/>
            <person name="Asadollahi M."/>
            <person name="Askin M."/>
            <person name="Barry K."/>
            <person name="Battaglia E."/>
            <person name="Bayram O."/>
            <person name="Benocci T."/>
            <person name="Braus-Stromeyer S.A."/>
            <person name="Caldana C."/>
            <person name="Canovas D."/>
            <person name="Cerqueira G.C."/>
            <person name="Chen F."/>
            <person name="Chen W."/>
            <person name="Choi C."/>
            <person name="Clum A."/>
            <person name="Dos Santos R.A."/>
            <person name="Damasio A.R."/>
            <person name="Diallinas G."/>
            <person name="Emri T."/>
            <person name="Fekete E."/>
            <person name="Flipphi M."/>
            <person name="Freyberg S."/>
            <person name="Gallo A."/>
            <person name="Gournas C."/>
            <person name="Habgood R."/>
            <person name="Hainaut M."/>
            <person name="Harispe M.L."/>
            <person name="Henrissat B."/>
            <person name="Hilden K.S."/>
            <person name="Hope R."/>
            <person name="Hossain A."/>
            <person name="Karabika E."/>
            <person name="Karaffa L."/>
            <person name="Karanyi Z."/>
            <person name="Krasevec N."/>
            <person name="Kuo A."/>
            <person name="Kusch H."/>
            <person name="LaButti K."/>
            <person name="Lagendijk E.L."/>
            <person name="Lapidus A."/>
            <person name="Levasseur A."/>
            <person name="Lindquist E."/>
            <person name="Lipzen A."/>
            <person name="Logrieco A.F."/>
            <person name="MacCabe A."/>
            <person name="Maekelae M.R."/>
            <person name="Malavazi I."/>
            <person name="Melin P."/>
            <person name="Meyer V."/>
            <person name="Mielnichuk N."/>
            <person name="Miskei M."/>
            <person name="Molnar A.P."/>
            <person name="Mule G."/>
            <person name="Ngan C.Y."/>
            <person name="Orejas M."/>
            <person name="Orosz E."/>
            <person name="Ouedraogo J.P."/>
            <person name="Overkamp K.M."/>
            <person name="Park H.-S."/>
            <person name="Perrone G."/>
            <person name="Piumi F."/>
            <person name="Punt P.J."/>
            <person name="Ram A.F."/>
            <person name="Ramon A."/>
            <person name="Rauscher S."/>
            <person name="Record E."/>
            <person name="Riano-Pachon D.M."/>
            <person name="Robert V."/>
            <person name="Roehrig J."/>
            <person name="Ruller R."/>
            <person name="Salamov A."/>
            <person name="Salih N.S."/>
            <person name="Samson R.A."/>
            <person name="Sandor E."/>
            <person name="Sanguinetti M."/>
            <person name="Schuetze T."/>
            <person name="Sepcic K."/>
            <person name="Shelest E."/>
            <person name="Sherlock G."/>
            <person name="Sophianopoulou V."/>
            <person name="Squina F.M."/>
            <person name="Sun H."/>
            <person name="Susca A."/>
            <person name="Todd R.B."/>
            <person name="Tsang A."/>
            <person name="Unkles S.E."/>
            <person name="van de Wiele N."/>
            <person name="van Rossen-Uffink D."/>
            <person name="Oliveira J.V."/>
            <person name="Vesth T.C."/>
            <person name="Visser J."/>
            <person name="Yu J.-H."/>
            <person name="Zhou M."/>
            <person name="Andersen M.R."/>
            <person name="Archer D.B."/>
            <person name="Baker S.E."/>
            <person name="Benoit I."/>
            <person name="Brakhage A.A."/>
            <person name="Braus G.H."/>
            <person name="Fischer R."/>
            <person name="Frisvad J.C."/>
            <person name="Goldman G.H."/>
            <person name="Houbraken J."/>
            <person name="Oakley B."/>
            <person name="Pocsi I."/>
            <person name="Scazzocchio C."/>
            <person name="Seiboth B."/>
            <person name="vanKuyk P.A."/>
            <person name="Wortman J."/>
            <person name="Dyer P.S."/>
            <person name="Grigoriev I.V."/>
        </authorList>
    </citation>
    <scope>NUCLEOTIDE SEQUENCE [LARGE SCALE GENOMIC DNA]</scope>
    <source>
        <strain evidence="2">CBS 134.48</strain>
    </source>
</reference>
<sequence>MLGTARRLDRVSPVDITPARLRMTNLTSGPERVDTYYLLTIVALHSSKTETSRLSRTVVGVHSLTHSFHSFHTLSLSLLTCHKSIILSLSSFPSSSSFFFFFLSLLPTLSLSHSLHLPSYYLSIYLSIYSFPSSTTISSPFQPAASSLN</sequence>
<accession>A0A1L9MRN3</accession>
<proteinExistence type="predicted"/>
<dbReference type="Proteomes" id="UP000184304">
    <property type="component" value="Unassembled WGS sequence"/>
</dbReference>
<protein>
    <submittedName>
        <fullName evidence="1">Uncharacterized protein</fullName>
    </submittedName>
</protein>
<organism evidence="1 2">
    <name type="scientific">Aspergillus tubingensis (strain CBS 134.48)</name>
    <dbReference type="NCBI Taxonomy" id="767770"/>
    <lineage>
        <taxon>Eukaryota</taxon>
        <taxon>Fungi</taxon>
        <taxon>Dikarya</taxon>
        <taxon>Ascomycota</taxon>
        <taxon>Pezizomycotina</taxon>
        <taxon>Eurotiomycetes</taxon>
        <taxon>Eurotiomycetidae</taxon>
        <taxon>Eurotiales</taxon>
        <taxon>Aspergillaceae</taxon>
        <taxon>Aspergillus</taxon>
        <taxon>Aspergillus subgen. Circumdati</taxon>
    </lineage>
</organism>
<evidence type="ECO:0000313" key="1">
    <source>
        <dbReference type="EMBL" id="OJI79708.1"/>
    </source>
</evidence>